<proteinExistence type="predicted"/>
<gene>
    <name evidence="1" type="ORF">Joe_42</name>
</gene>
<evidence type="ECO:0000313" key="1">
    <source>
        <dbReference type="EMBL" id="APC43282.1"/>
    </source>
</evidence>
<dbReference type="Proteomes" id="UP000225416">
    <property type="component" value="Segment"/>
</dbReference>
<accession>A0A1J0GP45</accession>
<protein>
    <submittedName>
        <fullName evidence="1">Uncharacterized protein</fullName>
    </submittedName>
</protein>
<dbReference type="EMBL" id="KX815338">
    <property type="protein sequence ID" value="APC43282.1"/>
    <property type="molecule type" value="Genomic_DNA"/>
</dbReference>
<organism evidence="1 2">
    <name type="scientific">Streptomyces phage Joe</name>
    <dbReference type="NCBI Taxonomy" id="1913034"/>
    <lineage>
        <taxon>Viruses</taxon>
        <taxon>Duplodnaviria</taxon>
        <taxon>Heunggongvirae</taxon>
        <taxon>Uroviricota</taxon>
        <taxon>Caudoviricetes</taxon>
        <taxon>Arquatrovirinae</taxon>
        <taxon>Camvirus</taxon>
        <taxon>Camvirus joe</taxon>
    </lineage>
</organism>
<name>A0A1J0GP45_9CAUD</name>
<keyword evidence="2" id="KW-1185">Reference proteome</keyword>
<evidence type="ECO:0000313" key="2">
    <source>
        <dbReference type="Proteomes" id="UP000225416"/>
    </source>
</evidence>
<sequence length="114" mass="12063">MTEATETKKTTRKANPLTAILNDVKAKAEDNLSLPFLGGKRPESGQAYHADQELRWISINRARADEGNLGVDGLLVEGVHAAGSATTDADRREALVLLAAQAVAAIAQLDRGEG</sequence>
<reference evidence="1 2" key="1">
    <citation type="submission" date="2016-09" db="EMBL/GenBank/DDBJ databases">
        <title>DNA sequence of the Streptomyces Phage Joe and characterization of phiJoe genome integration and excision.</title>
        <authorList>
            <person name="Fogg P.C.M."/>
            <person name="Haley J.A."/>
            <person name="Margaret S.C.M."/>
        </authorList>
    </citation>
    <scope>NUCLEOTIDE SEQUENCE [LARGE SCALE GENOMIC DNA]</scope>
</reference>